<name>A0A285ZQM1_9SPHI</name>
<keyword evidence="2" id="KW-0288">FMN</keyword>
<gene>
    <name evidence="6" type="ORF">SAMN06297358_0414</name>
</gene>
<dbReference type="GO" id="GO:0046306">
    <property type="term" value="P:alkanesulfonate catabolic process"/>
    <property type="evidence" value="ECO:0007669"/>
    <property type="project" value="TreeGrafter"/>
</dbReference>
<dbReference type="EMBL" id="OCMT01000001">
    <property type="protein sequence ID" value="SOD11947.1"/>
    <property type="molecule type" value="Genomic_DNA"/>
</dbReference>
<proteinExistence type="predicted"/>
<keyword evidence="7" id="KW-1185">Reference proteome</keyword>
<dbReference type="InterPro" id="IPR036661">
    <property type="entry name" value="Luciferase-like_sf"/>
</dbReference>
<protein>
    <submittedName>
        <fullName evidence="6">Alkanesulfonate monooxygenase</fullName>
    </submittedName>
</protein>
<dbReference type="CDD" id="cd01094">
    <property type="entry name" value="Alkanesulfonate_monoxygenase"/>
    <property type="match status" value="1"/>
</dbReference>
<feature type="domain" description="Luciferase-like" evidence="5">
    <location>
        <begin position="42"/>
        <end position="336"/>
    </location>
</feature>
<keyword evidence="1" id="KW-0285">Flavoprotein</keyword>
<reference evidence="7" key="1">
    <citation type="submission" date="2017-09" db="EMBL/GenBank/DDBJ databases">
        <authorList>
            <person name="Varghese N."/>
            <person name="Submissions S."/>
        </authorList>
    </citation>
    <scope>NUCLEOTIDE SEQUENCE [LARGE SCALE GENOMIC DNA]</scope>
    <source>
        <strain evidence="7">CGMCC 1.12803</strain>
    </source>
</reference>
<keyword evidence="4 6" id="KW-0503">Monooxygenase</keyword>
<evidence type="ECO:0000256" key="4">
    <source>
        <dbReference type="ARBA" id="ARBA00023033"/>
    </source>
</evidence>
<dbReference type="Gene3D" id="3.20.20.30">
    <property type="entry name" value="Luciferase-like domain"/>
    <property type="match status" value="1"/>
</dbReference>
<evidence type="ECO:0000256" key="3">
    <source>
        <dbReference type="ARBA" id="ARBA00023002"/>
    </source>
</evidence>
<organism evidence="6 7">
    <name type="scientific">Pedobacter xixiisoli</name>
    <dbReference type="NCBI Taxonomy" id="1476464"/>
    <lineage>
        <taxon>Bacteria</taxon>
        <taxon>Pseudomonadati</taxon>
        <taxon>Bacteroidota</taxon>
        <taxon>Sphingobacteriia</taxon>
        <taxon>Sphingobacteriales</taxon>
        <taxon>Sphingobacteriaceae</taxon>
        <taxon>Pedobacter</taxon>
    </lineage>
</organism>
<evidence type="ECO:0000313" key="7">
    <source>
        <dbReference type="Proteomes" id="UP000219281"/>
    </source>
</evidence>
<keyword evidence="3" id="KW-0560">Oxidoreductase</keyword>
<dbReference type="Pfam" id="PF00296">
    <property type="entry name" value="Bac_luciferase"/>
    <property type="match status" value="1"/>
</dbReference>
<dbReference type="PANTHER" id="PTHR42847:SF4">
    <property type="entry name" value="ALKANESULFONATE MONOOXYGENASE-RELATED"/>
    <property type="match status" value="1"/>
</dbReference>
<evidence type="ECO:0000259" key="5">
    <source>
        <dbReference type="Pfam" id="PF00296"/>
    </source>
</evidence>
<evidence type="ECO:0000256" key="1">
    <source>
        <dbReference type="ARBA" id="ARBA00022630"/>
    </source>
</evidence>
<dbReference type="PANTHER" id="PTHR42847">
    <property type="entry name" value="ALKANESULFONATE MONOOXYGENASE"/>
    <property type="match status" value="1"/>
</dbReference>
<dbReference type="GO" id="GO:0008726">
    <property type="term" value="F:alkanesulfonate monooxygenase activity"/>
    <property type="evidence" value="ECO:0007669"/>
    <property type="project" value="TreeGrafter"/>
</dbReference>
<dbReference type="AlphaFoldDB" id="A0A285ZQM1"/>
<evidence type="ECO:0000313" key="6">
    <source>
        <dbReference type="EMBL" id="SOD11947.1"/>
    </source>
</evidence>
<accession>A0A285ZQM1</accession>
<dbReference type="InterPro" id="IPR011251">
    <property type="entry name" value="Luciferase-like_dom"/>
</dbReference>
<dbReference type="OrthoDB" id="9814695at2"/>
<sequence length="387" mass="43417">MLNQITTVPIKTTQRVAEISWFNDIIGGDTEYLGVLDGQRRSSFEHCKDITLTADRLGYSKILLPTAYTVGQEVLTFASGVAPFTKNINLITAIRTGEYHPPMLARSLAGLDHMLQGRLTINIINSDLPGTREDPELRYLRCAENIEILKQAWTQEEIDFKGELYQFKMAADPVKPYQQNGGPLLYFGGTSEGAREICAKYCDTFLMWPETEEAMYETMKDMSQRAAKYGRKIDFGLRVHVIVRETEDAAKAQAKKLLSHFNEQRAAEIRARGEDSRSLGVIRQDEMRKHADAEGFIEPHLWTTIGKVFSGCGGGLVGDPDQIINKLNRYMDMGIRAFIFSGFPLIEESEVFAKHILSQVPNASLSELHGRIPKKPPITPLTTASLK</sequence>
<dbReference type="Proteomes" id="UP000219281">
    <property type="component" value="Unassembled WGS sequence"/>
</dbReference>
<evidence type="ECO:0000256" key="2">
    <source>
        <dbReference type="ARBA" id="ARBA00022643"/>
    </source>
</evidence>
<dbReference type="SUPFAM" id="SSF51679">
    <property type="entry name" value="Bacterial luciferase-like"/>
    <property type="match status" value="1"/>
</dbReference>
<dbReference type="RefSeq" id="WP_097128103.1">
    <property type="nucleotide sequence ID" value="NZ_OCMT01000001.1"/>
</dbReference>
<dbReference type="InterPro" id="IPR050172">
    <property type="entry name" value="SsuD_RutA_monooxygenase"/>
</dbReference>